<evidence type="ECO:0000313" key="1">
    <source>
        <dbReference type="EMBL" id="MBK1631664.1"/>
    </source>
</evidence>
<keyword evidence="2" id="KW-1185">Reference proteome</keyword>
<protein>
    <submittedName>
        <fullName evidence="1">Transcriptional regulator</fullName>
    </submittedName>
</protein>
<dbReference type="InterPro" id="IPR015867">
    <property type="entry name" value="N-reg_PII/ATP_PRibTrfase_C"/>
</dbReference>
<dbReference type="InterPro" id="IPR002187">
    <property type="entry name" value="N-reg_PII"/>
</dbReference>
<dbReference type="Pfam" id="PF00543">
    <property type="entry name" value="P-II"/>
    <property type="match status" value="1"/>
</dbReference>
<name>A0ABS1CIG6_9GAMM</name>
<gene>
    <name evidence="1" type="ORF">CKO31_13095</name>
</gene>
<proteinExistence type="predicted"/>
<comment type="caution">
    <text evidence="1">The sequence shown here is derived from an EMBL/GenBank/DDBJ whole genome shotgun (WGS) entry which is preliminary data.</text>
</comment>
<dbReference type="SUPFAM" id="SSF54913">
    <property type="entry name" value="GlnB-like"/>
    <property type="match status" value="1"/>
</dbReference>
<dbReference type="InterPro" id="IPR011322">
    <property type="entry name" value="N-reg_PII-like_a/b"/>
</dbReference>
<dbReference type="Gene3D" id="3.30.70.120">
    <property type="match status" value="1"/>
</dbReference>
<dbReference type="Proteomes" id="UP000748752">
    <property type="component" value="Unassembled WGS sequence"/>
</dbReference>
<sequence>MHELKHSQLKKLEIIVQGEQQDFVLDLLERAGVSGWTVVHNLSGKGSHGAHDAHLMFNEDDVLVMIITAVPADIAEAILEGLTPFFNRHMGVVFSTDIQVSRLAKFQPPG</sequence>
<accession>A0ABS1CIG6</accession>
<organism evidence="1 2">
    <name type="scientific">Thiohalocapsa halophila</name>
    <dbReference type="NCBI Taxonomy" id="69359"/>
    <lineage>
        <taxon>Bacteria</taxon>
        <taxon>Pseudomonadati</taxon>
        <taxon>Pseudomonadota</taxon>
        <taxon>Gammaproteobacteria</taxon>
        <taxon>Chromatiales</taxon>
        <taxon>Chromatiaceae</taxon>
        <taxon>Thiohalocapsa</taxon>
    </lineage>
</organism>
<reference evidence="1 2" key="1">
    <citation type="journal article" date="2020" name="Microorganisms">
        <title>Osmotic Adaptation and Compatible Solute Biosynthesis of Phototrophic Bacteria as Revealed from Genome Analyses.</title>
        <authorList>
            <person name="Imhoff J.F."/>
            <person name="Rahn T."/>
            <person name="Kunzel S."/>
            <person name="Keller A."/>
            <person name="Neulinger S.C."/>
        </authorList>
    </citation>
    <scope>NUCLEOTIDE SEQUENCE [LARGE SCALE GENOMIC DNA]</scope>
    <source>
        <strain evidence="1 2">DSM 6210</strain>
    </source>
</reference>
<evidence type="ECO:0000313" key="2">
    <source>
        <dbReference type="Proteomes" id="UP000748752"/>
    </source>
</evidence>
<dbReference type="RefSeq" id="WP_200238245.1">
    <property type="nucleotide sequence ID" value="NZ_NRRV01000030.1"/>
</dbReference>
<dbReference type="PROSITE" id="PS51343">
    <property type="entry name" value="PII_GLNB_DOM"/>
    <property type="match status" value="1"/>
</dbReference>
<dbReference type="EMBL" id="NRRV01000030">
    <property type="protein sequence ID" value="MBK1631664.1"/>
    <property type="molecule type" value="Genomic_DNA"/>
</dbReference>